<evidence type="ECO:0000313" key="1">
    <source>
        <dbReference type="EMBL" id="CEM34292.1"/>
    </source>
</evidence>
<protein>
    <submittedName>
        <fullName evidence="1">Uncharacterized protein</fullName>
    </submittedName>
</protein>
<dbReference type="VEuPathDB" id="CryptoDB:Cvel_23385"/>
<accession>A0A0G4GU39</accession>
<sequence>MGKWVIEIELSRCEWWDGVGCGNVHDICMAFGFVDPLFRFLRKGKTPPMTMMIIHALSEATVGFTLVDHLVKLTLDLHKKPIDIPFGSGPGAVTIRVDLSNTVFLLADYKSHRERGGIVGGTSWWRSPWTIVAAFLYYATVRVTEEEVRPPSQHQETLQRFVVEMEKRVRNQRGGGRVARSIMDAQAAELRRKKKFAGVNHPSVYSELLAHLPEAAGEEWMPAPDLEYVIVSPTMHSGRSLQVTSVTG</sequence>
<gene>
    <name evidence="1" type="ORF">Cvel_23385</name>
</gene>
<proteinExistence type="predicted"/>
<dbReference type="EMBL" id="CDMZ01001552">
    <property type="protein sequence ID" value="CEM34292.1"/>
    <property type="molecule type" value="Genomic_DNA"/>
</dbReference>
<organism evidence="1">
    <name type="scientific">Chromera velia CCMP2878</name>
    <dbReference type="NCBI Taxonomy" id="1169474"/>
    <lineage>
        <taxon>Eukaryota</taxon>
        <taxon>Sar</taxon>
        <taxon>Alveolata</taxon>
        <taxon>Colpodellida</taxon>
        <taxon>Chromeraceae</taxon>
        <taxon>Chromera</taxon>
    </lineage>
</organism>
<reference evidence="1" key="1">
    <citation type="submission" date="2014-11" db="EMBL/GenBank/DDBJ databases">
        <authorList>
            <person name="Otto D Thomas"/>
            <person name="Naeem Raeece"/>
        </authorList>
    </citation>
    <scope>NUCLEOTIDE SEQUENCE</scope>
</reference>
<name>A0A0G4GU39_9ALVE</name>
<dbReference type="PhylomeDB" id="A0A0G4GU39"/>
<dbReference type="AlphaFoldDB" id="A0A0G4GU39"/>